<organism evidence="8 9">
    <name type="scientific">Panagrellus redivivus</name>
    <name type="common">Microworm</name>
    <dbReference type="NCBI Taxonomy" id="6233"/>
    <lineage>
        <taxon>Eukaryota</taxon>
        <taxon>Metazoa</taxon>
        <taxon>Ecdysozoa</taxon>
        <taxon>Nematoda</taxon>
        <taxon>Chromadorea</taxon>
        <taxon>Rhabditida</taxon>
        <taxon>Tylenchina</taxon>
        <taxon>Panagrolaimomorpha</taxon>
        <taxon>Panagrolaimoidea</taxon>
        <taxon>Panagrolaimidae</taxon>
        <taxon>Panagrellus</taxon>
    </lineage>
</organism>
<sequence length="284" mass="32473">MDASLQLFQQNEHAQSIKIGSVQLVHTSILKYNTISNALFDYIFANFAASKCIDWWHPDVITKCGMLPKDGSSFYEEIENASLYCYVYRVYLTFVKVEVLSIDPPLVKLPRFLPKKQIQEWVKLSTSLQLGLLLIKTQDPKNENAYNSARIVNGTFIKHNHSSVTMKTFQYIQNRIPAFDFNRAEKFQILHYRPGGHYALHYDYFKTNHDLERLGNRLATFMVILKRADIGGSTLFPELGVNFNPRVGDAVIWFNMNPDYSCADGSKHGACPVIKVEPLIGKIV</sequence>
<keyword evidence="3" id="KW-0847">Vitamin C</keyword>
<evidence type="ECO:0000256" key="4">
    <source>
        <dbReference type="ARBA" id="ARBA00022964"/>
    </source>
</evidence>
<reference evidence="8" key="1">
    <citation type="journal article" date="2013" name="Genetics">
        <title>The draft genome and transcriptome of Panagrellus redivivus are shaped by the harsh demands of a free-living lifestyle.</title>
        <authorList>
            <person name="Srinivasan J."/>
            <person name="Dillman A.R."/>
            <person name="Macchietto M.G."/>
            <person name="Heikkinen L."/>
            <person name="Lakso M."/>
            <person name="Fracchia K.M."/>
            <person name="Antoshechkin I."/>
            <person name="Mortazavi A."/>
            <person name="Wong G."/>
            <person name="Sternberg P.W."/>
        </authorList>
    </citation>
    <scope>NUCLEOTIDE SEQUENCE [LARGE SCALE GENOMIC DNA]</scope>
    <source>
        <strain evidence="8">MT8872</strain>
    </source>
</reference>
<protein>
    <submittedName>
        <fullName evidence="9">Fe2OG dioxygenase domain-containing protein</fullName>
    </submittedName>
</protein>
<dbReference type="GO" id="GO:0031418">
    <property type="term" value="F:L-ascorbic acid binding"/>
    <property type="evidence" value="ECO:0007669"/>
    <property type="project" value="UniProtKB-KW"/>
</dbReference>
<evidence type="ECO:0000256" key="2">
    <source>
        <dbReference type="ARBA" id="ARBA00022723"/>
    </source>
</evidence>
<dbReference type="AlphaFoldDB" id="A0A7E4UYJ7"/>
<dbReference type="GO" id="GO:0005783">
    <property type="term" value="C:endoplasmic reticulum"/>
    <property type="evidence" value="ECO:0007669"/>
    <property type="project" value="TreeGrafter"/>
</dbReference>
<accession>A0A7E4UYJ7</accession>
<dbReference type="WBParaSite" id="Pan_g14366.t1">
    <property type="protein sequence ID" value="Pan_g14366.t1"/>
    <property type="gene ID" value="Pan_g14366"/>
</dbReference>
<dbReference type="PROSITE" id="PS51471">
    <property type="entry name" value="FE2OG_OXY"/>
    <property type="match status" value="1"/>
</dbReference>
<dbReference type="SMART" id="SM00702">
    <property type="entry name" value="P4Hc"/>
    <property type="match status" value="1"/>
</dbReference>
<evidence type="ECO:0000256" key="5">
    <source>
        <dbReference type="ARBA" id="ARBA00023002"/>
    </source>
</evidence>
<reference evidence="9" key="2">
    <citation type="submission" date="2020-10" db="UniProtKB">
        <authorList>
            <consortium name="WormBaseParasite"/>
        </authorList>
    </citation>
    <scope>IDENTIFICATION</scope>
</reference>
<dbReference type="PANTHER" id="PTHR10869">
    <property type="entry name" value="PROLYL 4-HYDROXYLASE ALPHA SUBUNIT"/>
    <property type="match status" value="1"/>
</dbReference>
<keyword evidence="5" id="KW-0560">Oxidoreductase</keyword>
<keyword evidence="8" id="KW-1185">Reference proteome</keyword>
<dbReference type="InterPro" id="IPR006620">
    <property type="entry name" value="Pro_4_hyd_alph"/>
</dbReference>
<evidence type="ECO:0000313" key="8">
    <source>
        <dbReference type="Proteomes" id="UP000492821"/>
    </source>
</evidence>
<dbReference type="Pfam" id="PF13640">
    <property type="entry name" value="2OG-FeII_Oxy_3"/>
    <property type="match status" value="1"/>
</dbReference>
<dbReference type="PANTHER" id="PTHR10869:SF246">
    <property type="entry name" value="TRANSMEMBRANE PROLYL 4-HYDROXYLASE"/>
    <property type="match status" value="1"/>
</dbReference>
<name>A0A7E4UYJ7_PANRE</name>
<comment type="cofactor">
    <cofactor evidence="1">
        <name>L-ascorbate</name>
        <dbReference type="ChEBI" id="CHEBI:38290"/>
    </cofactor>
</comment>
<evidence type="ECO:0000256" key="1">
    <source>
        <dbReference type="ARBA" id="ARBA00001961"/>
    </source>
</evidence>
<dbReference type="InterPro" id="IPR045054">
    <property type="entry name" value="P4HA-like"/>
</dbReference>
<evidence type="ECO:0000256" key="3">
    <source>
        <dbReference type="ARBA" id="ARBA00022896"/>
    </source>
</evidence>
<evidence type="ECO:0000313" key="9">
    <source>
        <dbReference type="WBParaSite" id="Pan_g14366.t1"/>
    </source>
</evidence>
<dbReference type="InterPro" id="IPR044862">
    <property type="entry name" value="Pro_4_hyd_alph_FE2OG_OXY"/>
</dbReference>
<dbReference type="Proteomes" id="UP000492821">
    <property type="component" value="Unassembled WGS sequence"/>
</dbReference>
<dbReference type="GO" id="GO:0005506">
    <property type="term" value="F:iron ion binding"/>
    <property type="evidence" value="ECO:0007669"/>
    <property type="project" value="InterPro"/>
</dbReference>
<evidence type="ECO:0000259" key="7">
    <source>
        <dbReference type="PROSITE" id="PS51471"/>
    </source>
</evidence>
<evidence type="ECO:0000256" key="6">
    <source>
        <dbReference type="ARBA" id="ARBA00023004"/>
    </source>
</evidence>
<dbReference type="InterPro" id="IPR005123">
    <property type="entry name" value="Oxoglu/Fe-dep_dioxygenase_dom"/>
</dbReference>
<keyword evidence="2" id="KW-0479">Metal-binding</keyword>
<dbReference type="GO" id="GO:0004656">
    <property type="term" value="F:procollagen-proline 4-dioxygenase activity"/>
    <property type="evidence" value="ECO:0007669"/>
    <property type="project" value="TreeGrafter"/>
</dbReference>
<keyword evidence="4" id="KW-0223">Dioxygenase</keyword>
<keyword evidence="6" id="KW-0408">Iron</keyword>
<dbReference type="Gene3D" id="2.60.120.620">
    <property type="entry name" value="q2cbj1_9rhob like domain"/>
    <property type="match status" value="1"/>
</dbReference>
<proteinExistence type="predicted"/>
<feature type="domain" description="Fe2OG dioxygenase" evidence="7">
    <location>
        <begin position="180"/>
        <end position="284"/>
    </location>
</feature>